<proteinExistence type="inferred from homology"/>
<feature type="transmembrane region" description="Helical" evidence="12">
    <location>
        <begin position="166"/>
        <end position="186"/>
    </location>
</feature>
<evidence type="ECO:0000256" key="9">
    <source>
        <dbReference type="ARBA" id="ARBA00023065"/>
    </source>
</evidence>
<dbReference type="InterPro" id="IPR012336">
    <property type="entry name" value="Thioredoxin-like_fold"/>
</dbReference>
<evidence type="ECO:0000256" key="8">
    <source>
        <dbReference type="ARBA" id="ARBA00023053"/>
    </source>
</evidence>
<feature type="transmembrane region" description="Helical" evidence="12">
    <location>
        <begin position="406"/>
        <end position="425"/>
    </location>
</feature>
<evidence type="ECO:0000313" key="15">
    <source>
        <dbReference type="Proteomes" id="UP000050488"/>
    </source>
</evidence>
<keyword evidence="10 12" id="KW-0472">Membrane</keyword>
<feature type="transmembrane region" description="Helical" evidence="12">
    <location>
        <begin position="372"/>
        <end position="394"/>
    </location>
</feature>
<dbReference type="STRING" id="1544413.Clow_02278"/>
<keyword evidence="15" id="KW-1185">Reference proteome</keyword>
<dbReference type="HAMAP" id="MF_01844">
    <property type="entry name" value="NhaA"/>
    <property type="match status" value="1"/>
</dbReference>
<dbReference type="Proteomes" id="UP000050488">
    <property type="component" value="Unassembled WGS sequence"/>
</dbReference>
<protein>
    <recommendedName>
        <fullName evidence="12">Na(+)/H(+) antiporter NhaA</fullName>
    </recommendedName>
    <alternativeName>
        <fullName evidence="12">Sodium/proton antiporter NhaA</fullName>
    </alternativeName>
</protein>
<dbReference type="GO" id="GO:0005886">
    <property type="term" value="C:plasma membrane"/>
    <property type="evidence" value="ECO:0007669"/>
    <property type="project" value="UniProtKB-SubCell"/>
</dbReference>
<name>A0A0N8VZC0_9CORY</name>
<feature type="domain" description="Thioredoxin-like fold" evidence="13">
    <location>
        <begin position="447"/>
        <end position="595"/>
    </location>
</feature>
<evidence type="ECO:0000256" key="3">
    <source>
        <dbReference type="ARBA" id="ARBA00022448"/>
    </source>
</evidence>
<comment type="caution">
    <text evidence="14">The sequence shown here is derived from an EMBL/GenBank/DDBJ whole genome shotgun (WGS) entry which is preliminary data.</text>
</comment>
<comment type="similarity">
    <text evidence="2">In the N-terminal section; belongs to the NhaA Na(+)/H(+) (TC 2.A.33) antiporter family.</text>
</comment>
<evidence type="ECO:0000313" key="14">
    <source>
        <dbReference type="EMBL" id="KQB83474.1"/>
    </source>
</evidence>
<evidence type="ECO:0000256" key="5">
    <source>
        <dbReference type="ARBA" id="ARBA00022475"/>
    </source>
</evidence>
<dbReference type="InterPro" id="IPR036249">
    <property type="entry name" value="Thioredoxin-like_sf"/>
</dbReference>
<feature type="transmembrane region" description="Helical" evidence="12">
    <location>
        <begin position="300"/>
        <end position="320"/>
    </location>
</feature>
<dbReference type="PATRIC" id="fig|1544413.3.peg.2279"/>
<keyword evidence="7 12" id="KW-1133">Transmembrane helix</keyword>
<dbReference type="InterPro" id="IPR004670">
    <property type="entry name" value="NhaA"/>
</dbReference>
<sequence length="609" mass="66952">MKKKIKENDVDGYLRVRSRRSLWVNETYAAAALVIATAIALLWANLGSGYEHFWHTEAGFSLGSFDLNLTLHEWVDEFLMAFFFFMVGLDVKRELVIGELRLPGRALLPVFAALGGLIVPAVIFVLLTSGTSASSAWGTVISTDTAFALGLLALIGPRNAPRLRLFLLALAVIDDIGALTVIGVFYTDELNVRALAAAAILLLSIWVIQRAGVWHMFPYVVLSLLTWYAVYSSGVHATLAGVLIALLLPVRVISRKDLESAHEIYHLFSQAPTPGAAQTVRESMVYLIPMNQRLSDVLPLYVNYLIVPLFALANAGVIISGDTLAAAASSTLTWGVVVGLVGGKLLGITAASALVLRFIPSSRLPGLDLPRIAGIGALSGMGFTISLLVTGLALDDEGQQAQARMGVLGASLLAVIVAAVIFRLGDRFRPLSEPKGETLVRPVDPQYDHFVGNPNAKVSLVHYTAMTHGYRTRMEETLREAYDLVDREQISIVYRHHVENSDELLPALALEAAHRQNKFFEMHAALVNFPGDLGEEEIYEQARKIGLNMEEFEASIMRADDMVRIQDDNLDVEEIESEGESIVYLNGRRVEGPMNRWRLMEEYNRLVKE</sequence>
<evidence type="ECO:0000256" key="6">
    <source>
        <dbReference type="ARBA" id="ARBA00022692"/>
    </source>
</evidence>
<keyword evidence="4 12" id="KW-0050">Antiport</keyword>
<feature type="transmembrane region" description="Helical" evidence="12">
    <location>
        <begin position="135"/>
        <end position="154"/>
    </location>
</feature>
<comment type="function">
    <text evidence="12">Na(+)/H(+) antiporter that extrudes sodium in exchange for external protons.</text>
</comment>
<dbReference type="Pfam" id="PF13462">
    <property type="entry name" value="Thioredoxin_4"/>
    <property type="match status" value="1"/>
</dbReference>
<evidence type="ECO:0000256" key="1">
    <source>
        <dbReference type="ARBA" id="ARBA00004429"/>
    </source>
</evidence>
<dbReference type="PANTHER" id="PTHR30341:SF0">
    <property type="entry name" value="NA(+)_H(+) ANTIPORTER NHAA"/>
    <property type="match status" value="1"/>
</dbReference>
<feature type="transmembrane region" description="Helical" evidence="12">
    <location>
        <begin position="21"/>
        <end position="44"/>
    </location>
</feature>
<evidence type="ECO:0000256" key="11">
    <source>
        <dbReference type="ARBA" id="ARBA00023201"/>
    </source>
</evidence>
<feature type="transmembrane region" description="Helical" evidence="12">
    <location>
        <begin position="237"/>
        <end position="254"/>
    </location>
</feature>
<comment type="subcellular location">
    <subcellularLocation>
        <location evidence="1">Cell inner membrane</location>
        <topology evidence="1">Multi-pass membrane protein</topology>
    </subcellularLocation>
    <subcellularLocation>
        <location evidence="12">Cell membrane</location>
        <topology evidence="12">Multi-pass membrane protein</topology>
    </subcellularLocation>
</comment>
<dbReference type="Pfam" id="PF06965">
    <property type="entry name" value="Na_H_antiport_1"/>
    <property type="match status" value="1"/>
</dbReference>
<comment type="catalytic activity">
    <reaction evidence="12">
        <text>Na(+)(in) + 2 H(+)(out) = Na(+)(out) + 2 H(+)(in)</text>
        <dbReference type="Rhea" id="RHEA:29251"/>
        <dbReference type="ChEBI" id="CHEBI:15378"/>
        <dbReference type="ChEBI" id="CHEBI:29101"/>
    </reaction>
</comment>
<dbReference type="GO" id="GO:0015385">
    <property type="term" value="F:sodium:proton antiporter activity"/>
    <property type="evidence" value="ECO:0007669"/>
    <property type="project" value="UniProtKB-UniRule"/>
</dbReference>
<accession>A0A0N8VZC0</accession>
<keyword evidence="8 12" id="KW-0915">Sodium</keyword>
<dbReference type="EMBL" id="LKEV01000009">
    <property type="protein sequence ID" value="KQB83474.1"/>
    <property type="molecule type" value="Genomic_DNA"/>
</dbReference>
<feature type="transmembrane region" description="Helical" evidence="12">
    <location>
        <begin position="332"/>
        <end position="360"/>
    </location>
</feature>
<feature type="transmembrane region" description="Helical" evidence="12">
    <location>
        <begin position="107"/>
        <end position="129"/>
    </location>
</feature>
<organism evidence="14 15">
    <name type="scientific">Corynebacterium lowii</name>
    <dbReference type="NCBI Taxonomy" id="1544413"/>
    <lineage>
        <taxon>Bacteria</taxon>
        <taxon>Bacillati</taxon>
        <taxon>Actinomycetota</taxon>
        <taxon>Actinomycetes</taxon>
        <taxon>Mycobacteriales</taxon>
        <taxon>Corynebacteriaceae</taxon>
        <taxon>Corynebacterium</taxon>
    </lineage>
</organism>
<dbReference type="RefSeq" id="WP_245625765.1">
    <property type="nucleotide sequence ID" value="NZ_JAUSQY010000001.1"/>
</dbReference>
<dbReference type="Gene3D" id="3.40.30.10">
    <property type="entry name" value="Glutaredoxin"/>
    <property type="match status" value="1"/>
</dbReference>
<evidence type="ECO:0000256" key="12">
    <source>
        <dbReference type="HAMAP-Rule" id="MF_01844"/>
    </source>
</evidence>
<evidence type="ECO:0000256" key="2">
    <source>
        <dbReference type="ARBA" id="ARBA00007006"/>
    </source>
</evidence>
<feature type="transmembrane region" description="Helical" evidence="12">
    <location>
        <begin position="192"/>
        <end position="208"/>
    </location>
</feature>
<dbReference type="AlphaFoldDB" id="A0A0N8VZC0"/>
<keyword evidence="9 12" id="KW-0406">Ion transport</keyword>
<evidence type="ECO:0000256" key="10">
    <source>
        <dbReference type="ARBA" id="ARBA00023136"/>
    </source>
</evidence>
<dbReference type="InterPro" id="IPR023171">
    <property type="entry name" value="Na/H_antiporter_dom_sf"/>
</dbReference>
<keyword evidence="3 12" id="KW-0813">Transport</keyword>
<evidence type="ECO:0000259" key="13">
    <source>
        <dbReference type="Pfam" id="PF13462"/>
    </source>
</evidence>
<dbReference type="PANTHER" id="PTHR30341">
    <property type="entry name" value="SODIUM ION/PROTON ANTIPORTER NHAA-RELATED"/>
    <property type="match status" value="1"/>
</dbReference>
<dbReference type="GO" id="GO:0006885">
    <property type="term" value="P:regulation of pH"/>
    <property type="evidence" value="ECO:0007669"/>
    <property type="project" value="UniProtKB-UniRule"/>
</dbReference>
<keyword evidence="11 12" id="KW-0739">Sodium transport</keyword>
<dbReference type="SUPFAM" id="SSF52833">
    <property type="entry name" value="Thioredoxin-like"/>
    <property type="match status" value="1"/>
</dbReference>
<comment type="similarity">
    <text evidence="12">Belongs to the NhaA Na(+)/H(+) (TC 2.A.33) antiporter family.</text>
</comment>
<keyword evidence="5 12" id="KW-1003">Cell membrane</keyword>
<evidence type="ECO:0000256" key="7">
    <source>
        <dbReference type="ARBA" id="ARBA00022989"/>
    </source>
</evidence>
<dbReference type="NCBIfam" id="TIGR00773">
    <property type="entry name" value="NhaA"/>
    <property type="match status" value="1"/>
</dbReference>
<gene>
    <name evidence="12 14" type="primary">nhaA</name>
    <name evidence="14" type="ORF">Clow_02278</name>
</gene>
<reference evidence="14 15" key="1">
    <citation type="submission" date="2015-10" db="EMBL/GenBank/DDBJ databases">
        <title>Corynebacteirum lowii and Corynebacterium oculi species nova, derived from human clinical disease and and emended description of Corynebacterium mastiditis.</title>
        <authorList>
            <person name="Bernard K."/>
            <person name="Pacheco A.L."/>
            <person name="Mcdougall C."/>
            <person name="Burtx T."/>
            <person name="Weibe D."/>
            <person name="Tyler S."/>
            <person name="Olson A.B."/>
            <person name="Cnockaert M."/>
            <person name="Eguchi H."/>
            <person name="Kuwahara T."/>
            <person name="Nakayama-Imaohji H."/>
            <person name="Boudewijins M."/>
            <person name="Van Hoecke F."/>
            <person name="Bernier A.-M."/>
            <person name="Vandamme P."/>
        </authorList>
    </citation>
    <scope>NUCLEOTIDE SEQUENCE [LARGE SCALE GENOMIC DNA]</scope>
    <source>
        <strain evidence="14 15">NML 130206</strain>
    </source>
</reference>
<evidence type="ECO:0000256" key="4">
    <source>
        <dbReference type="ARBA" id="ARBA00022449"/>
    </source>
</evidence>
<dbReference type="Gene3D" id="1.20.1530.10">
    <property type="entry name" value="Na+/H+ antiporter like domain"/>
    <property type="match status" value="1"/>
</dbReference>
<keyword evidence="6 12" id="KW-0812">Transmembrane</keyword>